<comment type="caution">
    <text evidence="2">The sequence shown here is derived from an EMBL/GenBank/DDBJ whole genome shotgun (WGS) entry which is preliminary data.</text>
</comment>
<name>A0A8T1WJG7_9STRA</name>
<dbReference type="AlphaFoldDB" id="A0A8T1WJG7"/>
<gene>
    <name evidence="2" type="ORF">PHYPSEUDO_009545</name>
</gene>
<dbReference type="EMBL" id="JAGDFM010000004">
    <property type="protein sequence ID" value="KAG7393341.1"/>
    <property type="molecule type" value="Genomic_DNA"/>
</dbReference>
<evidence type="ECO:0000313" key="2">
    <source>
        <dbReference type="EMBL" id="KAG7393341.1"/>
    </source>
</evidence>
<feature type="region of interest" description="Disordered" evidence="1">
    <location>
        <begin position="32"/>
        <end position="53"/>
    </location>
</feature>
<dbReference type="Proteomes" id="UP000694044">
    <property type="component" value="Unassembled WGS sequence"/>
</dbReference>
<reference evidence="2" key="1">
    <citation type="submission" date="2021-02" db="EMBL/GenBank/DDBJ databases">
        <authorList>
            <person name="Palmer J.M."/>
        </authorList>
    </citation>
    <scope>NUCLEOTIDE SEQUENCE</scope>
    <source>
        <strain evidence="2">SCRP734</strain>
    </source>
</reference>
<evidence type="ECO:0000313" key="3">
    <source>
        <dbReference type="Proteomes" id="UP000694044"/>
    </source>
</evidence>
<sequence>MAAWDVDAKTPGGETSMDVAFSTCTITEKKQTRESTLRKHARISDAGLSSDGQDSLTDKQVVYTSMLAERLEVTEHLDGHREVRYEAHRVTKQTTAVVQAKARCSKSIVAPSSFFFFSIRNLKCTLDGSSFDSTSGACNMRESQDTRSGFSLYENVVIRVPRIPVQKKHDEDTELG</sequence>
<organism evidence="2 3">
    <name type="scientific">Phytophthora pseudosyringae</name>
    <dbReference type="NCBI Taxonomy" id="221518"/>
    <lineage>
        <taxon>Eukaryota</taxon>
        <taxon>Sar</taxon>
        <taxon>Stramenopiles</taxon>
        <taxon>Oomycota</taxon>
        <taxon>Peronosporomycetes</taxon>
        <taxon>Peronosporales</taxon>
        <taxon>Peronosporaceae</taxon>
        <taxon>Phytophthora</taxon>
    </lineage>
</organism>
<evidence type="ECO:0000256" key="1">
    <source>
        <dbReference type="SAM" id="MobiDB-lite"/>
    </source>
</evidence>
<keyword evidence="3" id="KW-1185">Reference proteome</keyword>
<protein>
    <submittedName>
        <fullName evidence="2">Uncharacterized protein</fullName>
    </submittedName>
</protein>
<proteinExistence type="predicted"/>
<accession>A0A8T1WJG7</accession>